<dbReference type="Pfam" id="PF12734">
    <property type="entry name" value="CYSTM"/>
    <property type="match status" value="1"/>
</dbReference>
<dbReference type="GO" id="GO:0016020">
    <property type="term" value="C:membrane"/>
    <property type="evidence" value="ECO:0007669"/>
    <property type="project" value="UniProtKB-SubCell"/>
</dbReference>
<accession>A0A4V1AEW1</accession>
<evidence type="ECO:0000256" key="3">
    <source>
        <dbReference type="ARBA" id="ARBA00023136"/>
    </source>
</evidence>
<feature type="compositionally biased region" description="Low complexity" evidence="4">
    <location>
        <begin position="68"/>
        <end position="89"/>
    </location>
</feature>
<feature type="compositionally biased region" description="Gly residues" evidence="4">
    <location>
        <begin position="52"/>
        <end position="67"/>
    </location>
</feature>
<evidence type="ECO:0000256" key="2">
    <source>
        <dbReference type="ARBA" id="ARBA00009444"/>
    </source>
</evidence>
<dbReference type="InterPro" id="IPR043240">
    <property type="entry name" value="CYSTM1-like"/>
</dbReference>
<evidence type="ECO:0000256" key="4">
    <source>
        <dbReference type="SAM" id="MobiDB-lite"/>
    </source>
</evidence>
<dbReference type="InterPro" id="IPR028144">
    <property type="entry name" value="CYSTM_dom"/>
</dbReference>
<dbReference type="STRING" id="2163413.A0A4V1AEW1"/>
<evidence type="ECO:0000259" key="5">
    <source>
        <dbReference type="Pfam" id="PF12734"/>
    </source>
</evidence>
<gene>
    <name evidence="6" type="ORF">METSCH_F01770</name>
</gene>
<dbReference type="PANTHER" id="PTHR47564">
    <property type="entry name" value="CYSTEINE-RICH AND TRANSMEMBRANE DOMAIN-CONTAINING PROTEIN 1"/>
    <property type="match status" value="1"/>
</dbReference>
<dbReference type="AlphaFoldDB" id="A0A4V1AEW1"/>
<name>A0A4V1AEW1_9ASCO</name>
<proteinExistence type="inferred from homology"/>
<evidence type="ECO:0000313" key="7">
    <source>
        <dbReference type="Proteomes" id="UP000292447"/>
    </source>
</evidence>
<keyword evidence="7" id="KW-1185">Reference proteome</keyword>
<dbReference type="PANTHER" id="PTHR47564:SF1">
    <property type="entry name" value="CYSTEINE-RICH AND TRANSMEMBRANE DOMAIN-CONTAINING PROTEIN 1"/>
    <property type="match status" value="1"/>
</dbReference>
<feature type="compositionally biased region" description="Low complexity" evidence="4">
    <location>
        <begin position="33"/>
        <end position="51"/>
    </location>
</feature>
<keyword evidence="3" id="KW-0472">Membrane</keyword>
<reference evidence="7" key="1">
    <citation type="submission" date="2019-03" db="EMBL/GenBank/DDBJ databases">
        <title>Snf2 controls pulcherriminic acid biosynthesis and connects pigmentation and antifungal activity of the yeast Metschnikowia pulcherrima.</title>
        <authorList>
            <person name="Gore-Lloyd D."/>
            <person name="Sumann I."/>
            <person name="Brachmann A.O."/>
            <person name="Schneeberger K."/>
            <person name="Ortiz-Merino R.A."/>
            <person name="Moreno-Beltran M."/>
            <person name="Schlaefli M."/>
            <person name="Kirner P."/>
            <person name="Santos Kron A."/>
            <person name="Wolfe K.H."/>
            <person name="Piel J."/>
            <person name="Ahrens C.H."/>
            <person name="Henk D."/>
            <person name="Freimoser F.M."/>
        </authorList>
    </citation>
    <scope>NUCLEOTIDE SEQUENCE [LARGE SCALE GENOMIC DNA]</scope>
    <source>
        <strain evidence="7">APC 1.2</strain>
    </source>
</reference>
<organism evidence="6 7">
    <name type="scientific">Metschnikowia aff. pulcherrima</name>
    <dbReference type="NCBI Taxonomy" id="2163413"/>
    <lineage>
        <taxon>Eukaryota</taxon>
        <taxon>Fungi</taxon>
        <taxon>Dikarya</taxon>
        <taxon>Ascomycota</taxon>
        <taxon>Saccharomycotina</taxon>
        <taxon>Pichiomycetes</taxon>
        <taxon>Metschnikowiaceae</taxon>
        <taxon>Metschnikowia</taxon>
    </lineage>
</organism>
<dbReference type="Proteomes" id="UP000292447">
    <property type="component" value="Chromosome VI"/>
</dbReference>
<protein>
    <recommendedName>
        <fullName evidence="5">Cysteine-rich transmembrane domain-containing protein</fullName>
    </recommendedName>
</protein>
<comment type="subcellular location">
    <subcellularLocation>
        <location evidence="1">Membrane</location>
    </subcellularLocation>
</comment>
<comment type="similarity">
    <text evidence="2">Belongs to the CYSTM1 family.</text>
</comment>
<feature type="region of interest" description="Disordered" evidence="4">
    <location>
        <begin position="1"/>
        <end position="90"/>
    </location>
</feature>
<evidence type="ECO:0000256" key="1">
    <source>
        <dbReference type="ARBA" id="ARBA00004370"/>
    </source>
</evidence>
<feature type="domain" description="Cysteine-rich transmembrane" evidence="5">
    <location>
        <begin position="83"/>
        <end position="116"/>
    </location>
</feature>
<sequence length="116" mass="12552">MSGYNPPTGPPPSWDAKNAEAPHGAPPTNVSRGYAPPQQPNYQQQAYQQGYNQGGYGQGGYPQGGYQQGPPQGGYYQQQPQQPYYVQQQKPSNNNSNCLMGCLAAMCLCCTLDAIF</sequence>
<dbReference type="EMBL" id="CP034461">
    <property type="protein sequence ID" value="QBM90593.1"/>
    <property type="molecule type" value="Genomic_DNA"/>
</dbReference>
<evidence type="ECO:0000313" key="6">
    <source>
        <dbReference type="EMBL" id="QBM90593.1"/>
    </source>
</evidence>